<keyword evidence="2" id="KW-1185">Reference proteome</keyword>
<reference evidence="1 2" key="1">
    <citation type="submission" date="2023-03" db="EMBL/GenBank/DDBJ databases">
        <title>Genome insight into feeding habits of ladybird beetles.</title>
        <authorList>
            <person name="Li H.-S."/>
            <person name="Huang Y.-H."/>
            <person name="Pang H."/>
        </authorList>
    </citation>
    <scope>NUCLEOTIDE SEQUENCE [LARGE SCALE GENOMIC DNA]</scope>
    <source>
        <strain evidence="1">SYSU_2023b</strain>
        <tissue evidence="1">Whole body</tissue>
    </source>
</reference>
<evidence type="ECO:0000313" key="1">
    <source>
        <dbReference type="EMBL" id="KAK9884803.1"/>
    </source>
</evidence>
<proteinExistence type="predicted"/>
<name>A0AAW1UUJ1_9CUCU</name>
<dbReference type="EMBL" id="JARQZJ010000094">
    <property type="protein sequence ID" value="KAK9884803.1"/>
    <property type="molecule type" value="Genomic_DNA"/>
</dbReference>
<evidence type="ECO:0000313" key="2">
    <source>
        <dbReference type="Proteomes" id="UP001431783"/>
    </source>
</evidence>
<sequence length="111" mass="12599">MENLRLSVGSEQIPWVTEAKNLGVWSDNELSFRRHTSEKLMNRNSDTCSNDQPYCELDVCDRNISQINSTLFSGLNVVKILAGNWAKPVELEKIRSTPHGDSSFPVPDYQE</sequence>
<protein>
    <submittedName>
        <fullName evidence="1">Uncharacterized protein</fullName>
    </submittedName>
</protein>
<comment type="caution">
    <text evidence="1">The sequence shown here is derived from an EMBL/GenBank/DDBJ whole genome shotgun (WGS) entry which is preliminary data.</text>
</comment>
<organism evidence="1 2">
    <name type="scientific">Henosepilachna vigintioctopunctata</name>
    <dbReference type="NCBI Taxonomy" id="420089"/>
    <lineage>
        <taxon>Eukaryota</taxon>
        <taxon>Metazoa</taxon>
        <taxon>Ecdysozoa</taxon>
        <taxon>Arthropoda</taxon>
        <taxon>Hexapoda</taxon>
        <taxon>Insecta</taxon>
        <taxon>Pterygota</taxon>
        <taxon>Neoptera</taxon>
        <taxon>Endopterygota</taxon>
        <taxon>Coleoptera</taxon>
        <taxon>Polyphaga</taxon>
        <taxon>Cucujiformia</taxon>
        <taxon>Coccinelloidea</taxon>
        <taxon>Coccinellidae</taxon>
        <taxon>Epilachninae</taxon>
        <taxon>Epilachnini</taxon>
        <taxon>Henosepilachna</taxon>
    </lineage>
</organism>
<dbReference type="AlphaFoldDB" id="A0AAW1UUJ1"/>
<gene>
    <name evidence="1" type="ORF">WA026_009032</name>
</gene>
<accession>A0AAW1UUJ1</accession>
<dbReference type="Proteomes" id="UP001431783">
    <property type="component" value="Unassembled WGS sequence"/>
</dbReference>